<name>A0ABZ2ULC6_9CYAN</name>
<dbReference type="RefSeq" id="WP_353929093.1">
    <property type="nucleotide sequence ID" value="NZ_CP150886.1"/>
</dbReference>
<reference evidence="3 4" key="1">
    <citation type="submission" date="2024-04" db="EMBL/GenBank/DDBJ databases">
        <title>Okeanomitos corallinicola gen. &amp; sp. nov. (Nostocales, Cyanobacteria), a new toxic marine heterocyst-forming cyanobacterium from a coral reef.</title>
        <authorList>
            <person name="Li H."/>
            <person name="Li R."/>
            <person name="Kang J."/>
            <person name="Hii K.S."/>
            <person name="Mohamed H.F."/>
            <person name="Xu X."/>
            <person name="Luo Z."/>
        </authorList>
    </citation>
    <scope>NUCLEOTIDE SEQUENCE [LARGE SCALE GENOMIC DNA]</scope>
    <source>
        <strain evidence="3 4">TIOX110</strain>
    </source>
</reference>
<keyword evidence="4" id="KW-1185">Reference proteome</keyword>
<keyword evidence="2" id="KW-0812">Transmembrane</keyword>
<keyword evidence="1" id="KW-0175">Coiled coil</keyword>
<keyword evidence="2" id="KW-0472">Membrane</keyword>
<evidence type="ECO:0000256" key="1">
    <source>
        <dbReference type="SAM" id="Coils"/>
    </source>
</evidence>
<protein>
    <submittedName>
        <fullName evidence="3">Uncharacterized protein</fullName>
    </submittedName>
</protein>
<evidence type="ECO:0000313" key="4">
    <source>
        <dbReference type="Proteomes" id="UP001483337"/>
    </source>
</evidence>
<gene>
    <name evidence="3" type="ORF">WJM97_12225</name>
</gene>
<accession>A0ABZ2ULC6</accession>
<feature type="coiled-coil region" evidence="1">
    <location>
        <begin position="1"/>
        <end position="28"/>
    </location>
</feature>
<proteinExistence type="predicted"/>
<organism evidence="3 4">
    <name type="scientific">Okeanomitos corallinicola TIOX110</name>
    <dbReference type="NCBI Taxonomy" id="3133117"/>
    <lineage>
        <taxon>Bacteria</taxon>
        <taxon>Bacillati</taxon>
        <taxon>Cyanobacteriota</taxon>
        <taxon>Cyanophyceae</taxon>
        <taxon>Nostocales</taxon>
        <taxon>Aphanizomenonaceae</taxon>
        <taxon>Okeanomitos</taxon>
    </lineage>
</organism>
<keyword evidence="2" id="KW-1133">Transmembrane helix</keyword>
<evidence type="ECO:0000313" key="3">
    <source>
        <dbReference type="EMBL" id="WZB86177.1"/>
    </source>
</evidence>
<dbReference type="Proteomes" id="UP001483337">
    <property type="component" value="Chromosome"/>
</dbReference>
<sequence length="70" mass="8446">MREYDDIVHELEQVKKQLINNQKQLLDIYDELFIKKKLESTISFAILRASIALFFIGLFFSFFISLLFRR</sequence>
<dbReference type="EMBL" id="CP150886">
    <property type="protein sequence ID" value="WZB86177.1"/>
    <property type="molecule type" value="Genomic_DNA"/>
</dbReference>
<evidence type="ECO:0000256" key="2">
    <source>
        <dbReference type="SAM" id="Phobius"/>
    </source>
</evidence>
<feature type="transmembrane region" description="Helical" evidence="2">
    <location>
        <begin position="45"/>
        <end position="68"/>
    </location>
</feature>